<gene>
    <name evidence="11" type="ORF">A33Q_4122</name>
</gene>
<dbReference type="EMBL" id="ALWO02000052">
    <property type="protein sequence ID" value="EOZ92029.1"/>
    <property type="molecule type" value="Genomic_DNA"/>
</dbReference>
<keyword evidence="8" id="KW-0061">Asparagine biosynthesis</keyword>
<keyword evidence="5 9" id="KW-0067">ATP-binding</keyword>
<evidence type="ECO:0000256" key="4">
    <source>
        <dbReference type="ARBA" id="ARBA00022741"/>
    </source>
</evidence>
<evidence type="ECO:0000313" key="11">
    <source>
        <dbReference type="EMBL" id="EOZ92029.1"/>
    </source>
</evidence>
<feature type="binding site" evidence="9">
    <location>
        <position position="99"/>
    </location>
    <ligand>
        <name>L-glutamine</name>
        <dbReference type="ChEBI" id="CHEBI:58359"/>
    </ligand>
</feature>
<dbReference type="InterPro" id="IPR006426">
    <property type="entry name" value="Asn_synth_AEB"/>
</dbReference>
<dbReference type="Pfam" id="PF00733">
    <property type="entry name" value="Asn_synthase"/>
    <property type="match status" value="1"/>
</dbReference>
<dbReference type="Pfam" id="PF13537">
    <property type="entry name" value="GATase_7"/>
    <property type="match status" value="1"/>
</dbReference>
<feature type="active site" description="For GATase activity" evidence="8">
    <location>
        <position position="2"/>
    </location>
</feature>
<keyword evidence="11" id="KW-0436">Ligase</keyword>
<comment type="caution">
    <text evidence="11">The sequence shown here is derived from an EMBL/GenBank/DDBJ whole genome shotgun (WGS) entry which is preliminary data.</text>
</comment>
<evidence type="ECO:0000256" key="5">
    <source>
        <dbReference type="ARBA" id="ARBA00022840"/>
    </source>
</evidence>
<name>S2CZJ0_INDAL</name>
<protein>
    <recommendedName>
        <fullName evidence="3">asparagine synthase (glutamine-hydrolyzing)</fullName>
        <ecNumber evidence="3">6.3.5.4</ecNumber>
    </recommendedName>
</protein>
<reference evidence="11 12" key="1">
    <citation type="journal article" date="2013" name="Genome Announc.">
        <title>Draft Genome Sequence of Indibacter alkaliphilus Strain LW1T, Isolated from Lonar Lake, a Haloalkaline Lake in the Buldana District of Maharashtra, India.</title>
        <authorList>
            <person name="Singh A."/>
            <person name="Kumar Jangir P."/>
            <person name="Sharma R."/>
            <person name="Singh A."/>
            <person name="Kumar Pinnaka A."/>
            <person name="Shivaji S."/>
        </authorList>
    </citation>
    <scope>NUCLEOTIDE SEQUENCE [LARGE SCALE GENOMIC DNA]</scope>
    <source>
        <strain evidence="12">CCUG 57479 / KCTC 22604 / LW1</strain>
    </source>
</reference>
<dbReference type="GO" id="GO:0006529">
    <property type="term" value="P:asparagine biosynthetic process"/>
    <property type="evidence" value="ECO:0007669"/>
    <property type="project" value="UniProtKB-KW"/>
</dbReference>
<comment type="catalytic activity">
    <reaction evidence="7">
        <text>L-aspartate + L-glutamine + ATP + H2O = L-asparagine + L-glutamate + AMP + diphosphate + H(+)</text>
        <dbReference type="Rhea" id="RHEA:12228"/>
        <dbReference type="ChEBI" id="CHEBI:15377"/>
        <dbReference type="ChEBI" id="CHEBI:15378"/>
        <dbReference type="ChEBI" id="CHEBI:29985"/>
        <dbReference type="ChEBI" id="CHEBI:29991"/>
        <dbReference type="ChEBI" id="CHEBI:30616"/>
        <dbReference type="ChEBI" id="CHEBI:33019"/>
        <dbReference type="ChEBI" id="CHEBI:58048"/>
        <dbReference type="ChEBI" id="CHEBI:58359"/>
        <dbReference type="ChEBI" id="CHEBI:456215"/>
        <dbReference type="EC" id="6.3.5.4"/>
    </reaction>
</comment>
<evidence type="ECO:0000256" key="3">
    <source>
        <dbReference type="ARBA" id="ARBA00012737"/>
    </source>
</evidence>
<dbReference type="Proteomes" id="UP000006073">
    <property type="component" value="Unassembled WGS sequence"/>
</dbReference>
<dbReference type="InterPro" id="IPR017932">
    <property type="entry name" value="GATase_2_dom"/>
</dbReference>
<feature type="binding site" evidence="9">
    <location>
        <begin position="360"/>
        <end position="361"/>
    </location>
    <ligand>
        <name>ATP</name>
        <dbReference type="ChEBI" id="CHEBI:30616"/>
    </ligand>
</feature>
<dbReference type="GO" id="GO:0005829">
    <property type="term" value="C:cytosol"/>
    <property type="evidence" value="ECO:0007669"/>
    <property type="project" value="TreeGrafter"/>
</dbReference>
<accession>S2CZJ0</accession>
<dbReference type="CDD" id="cd00712">
    <property type="entry name" value="AsnB"/>
    <property type="match status" value="1"/>
</dbReference>
<dbReference type="InterPro" id="IPR001962">
    <property type="entry name" value="Asn_synthase"/>
</dbReference>
<keyword evidence="8" id="KW-0028">Amino-acid biosynthesis</keyword>
<keyword evidence="4 9" id="KW-0547">Nucleotide-binding</keyword>
<evidence type="ECO:0000313" key="12">
    <source>
        <dbReference type="Proteomes" id="UP000006073"/>
    </source>
</evidence>
<dbReference type="PROSITE" id="PS51278">
    <property type="entry name" value="GATASE_TYPE_2"/>
    <property type="match status" value="1"/>
</dbReference>
<dbReference type="SUPFAM" id="SSF52402">
    <property type="entry name" value="Adenine nucleotide alpha hydrolases-like"/>
    <property type="match status" value="1"/>
</dbReference>
<evidence type="ECO:0000256" key="8">
    <source>
        <dbReference type="PIRSR" id="PIRSR001589-1"/>
    </source>
</evidence>
<dbReference type="AlphaFoldDB" id="S2CZJ0"/>
<feature type="domain" description="Glutamine amidotransferase type-2" evidence="10">
    <location>
        <begin position="2"/>
        <end position="212"/>
    </location>
</feature>
<proteinExistence type="inferred from homology"/>
<dbReference type="Gene3D" id="3.40.50.620">
    <property type="entry name" value="HUPs"/>
    <property type="match status" value="1"/>
</dbReference>
<dbReference type="CDD" id="cd01991">
    <property type="entry name" value="Asn_synthase_B_C"/>
    <property type="match status" value="1"/>
</dbReference>
<evidence type="ECO:0000256" key="1">
    <source>
        <dbReference type="ARBA" id="ARBA00005187"/>
    </source>
</evidence>
<evidence type="ECO:0000256" key="2">
    <source>
        <dbReference type="ARBA" id="ARBA00005752"/>
    </source>
</evidence>
<dbReference type="InterPro" id="IPR051786">
    <property type="entry name" value="ASN_synthetase/amidase"/>
</dbReference>
<keyword evidence="6 8" id="KW-0315">Glutamine amidotransferase</keyword>
<dbReference type="NCBIfam" id="TIGR01536">
    <property type="entry name" value="asn_synth_AEB"/>
    <property type="match status" value="1"/>
</dbReference>
<dbReference type="GO" id="GO:0005524">
    <property type="term" value="F:ATP binding"/>
    <property type="evidence" value="ECO:0007669"/>
    <property type="project" value="UniProtKB-KW"/>
</dbReference>
<evidence type="ECO:0000259" key="10">
    <source>
        <dbReference type="PROSITE" id="PS51278"/>
    </source>
</evidence>
<dbReference type="PANTHER" id="PTHR43284">
    <property type="entry name" value="ASPARAGINE SYNTHETASE (GLUTAMINE-HYDROLYZING)"/>
    <property type="match status" value="1"/>
</dbReference>
<evidence type="ECO:0000256" key="6">
    <source>
        <dbReference type="ARBA" id="ARBA00022962"/>
    </source>
</evidence>
<organism evidence="11 12">
    <name type="scientific">Indibacter alkaliphilus (strain CCUG 57479 / KCTC 22604 / LW1)</name>
    <dbReference type="NCBI Taxonomy" id="1189612"/>
    <lineage>
        <taxon>Bacteria</taxon>
        <taxon>Pseudomonadati</taxon>
        <taxon>Bacteroidota</taxon>
        <taxon>Cytophagia</taxon>
        <taxon>Cytophagales</taxon>
        <taxon>Cyclobacteriaceae</taxon>
    </lineage>
</organism>
<dbReference type="STRING" id="1189612.A33Q_4122"/>
<dbReference type="EC" id="6.3.5.4" evidence="3"/>
<dbReference type="InterPro" id="IPR033738">
    <property type="entry name" value="AsnB_N"/>
</dbReference>
<dbReference type="GO" id="GO:0004066">
    <property type="term" value="F:asparagine synthase (glutamine-hydrolyzing) activity"/>
    <property type="evidence" value="ECO:0007669"/>
    <property type="project" value="UniProtKB-EC"/>
</dbReference>
<comment type="similarity">
    <text evidence="2">Belongs to the asparagine synthetase family.</text>
</comment>
<keyword evidence="12" id="KW-1185">Reference proteome</keyword>
<sequence length="596" mass="68239">MCGINIIIGDYPDSEVLIQEMMKSTVHRGPDFSAFSIVSEQVFFAGNRLKILDLTDASNQPLWNKEKDAVLAWNGAIYNYQDLRNELLDMGYIFQTNSDSEVLLYWLRAFGKEGIKKLKGMFAIAFADLRKKETLILRDPSGEKPIYFSNINNSWFFSSEARSLKLGPNKSLGINTDQFIPYFYQRHSYPNASFFEGIKQLLPGKGMRIDLQGNLLEDFSWTHPPFQKLPKNQHTFEELLKDAVLKNFHTERRVGTILSGGADSSLIYALWYEETGEPIPSYTVSFDKSRQSKYSDPSFTKKLGNKYPTLAHEVVVDLDKVKKNWKAYIETLDQPVGDSASFLTWITAKEAASNVQVLLSGAGADELFGGYNRHLAYQRYLQNTGFWGLLKKSGISKILPDSPKKMIESIEKDPSSTFIQMSALQNIPESLLQEFHNWYPKGNSLIKNALEWDRSFYLINDILKIHDNACMAHGIEGRAPYLDFDLISLSQSLSEQENSSILGKTWIKEALKKRGLGFIAKRKKLGFGLPLKEWMSQEAYLSWVCPPIEKMSSQWGHLFPQEMRTLSQRPRNAKGRQYLQIWNLFVLASWLEIQRI</sequence>
<comment type="pathway">
    <text evidence="1">Amino-acid biosynthesis; L-asparagine biosynthesis; L-asparagine from L-aspartate (L-Gln route): step 1/1.</text>
</comment>
<dbReference type="InterPro" id="IPR029055">
    <property type="entry name" value="Ntn_hydrolases_N"/>
</dbReference>
<dbReference type="InterPro" id="IPR014729">
    <property type="entry name" value="Rossmann-like_a/b/a_fold"/>
</dbReference>
<dbReference type="eggNOG" id="COG0367">
    <property type="taxonomic scope" value="Bacteria"/>
</dbReference>
<evidence type="ECO:0000256" key="7">
    <source>
        <dbReference type="ARBA" id="ARBA00048741"/>
    </source>
</evidence>
<dbReference type="OrthoDB" id="9763290at2"/>
<dbReference type="Gene3D" id="3.60.20.10">
    <property type="entry name" value="Glutamine Phosphoribosylpyrophosphate, subunit 1, domain 1"/>
    <property type="match status" value="1"/>
</dbReference>
<dbReference type="SUPFAM" id="SSF56235">
    <property type="entry name" value="N-terminal nucleophile aminohydrolases (Ntn hydrolases)"/>
    <property type="match status" value="1"/>
</dbReference>
<feature type="binding site" evidence="9">
    <location>
        <position position="284"/>
    </location>
    <ligand>
        <name>ATP</name>
        <dbReference type="ChEBI" id="CHEBI:30616"/>
    </ligand>
</feature>
<dbReference type="PIRSF" id="PIRSF001589">
    <property type="entry name" value="Asn_synthetase_glu-h"/>
    <property type="match status" value="1"/>
</dbReference>
<dbReference type="RefSeq" id="WP_009033128.1">
    <property type="nucleotide sequence ID" value="NZ_ALWO02000052.1"/>
</dbReference>
<evidence type="ECO:0000256" key="9">
    <source>
        <dbReference type="PIRSR" id="PIRSR001589-2"/>
    </source>
</evidence>
<dbReference type="PANTHER" id="PTHR43284:SF1">
    <property type="entry name" value="ASPARAGINE SYNTHETASE"/>
    <property type="match status" value="1"/>
</dbReference>